<dbReference type="Proteomes" id="UP001154282">
    <property type="component" value="Unassembled WGS sequence"/>
</dbReference>
<comment type="caution">
    <text evidence="1">The sequence shown here is derived from an EMBL/GenBank/DDBJ whole genome shotgun (WGS) entry which is preliminary data.</text>
</comment>
<evidence type="ECO:0000313" key="1">
    <source>
        <dbReference type="EMBL" id="CAI0455287.1"/>
    </source>
</evidence>
<evidence type="ECO:0000313" key="3">
    <source>
        <dbReference type="Proteomes" id="UP001154282"/>
    </source>
</evidence>
<keyword evidence="3" id="KW-1185">Reference proteome</keyword>
<dbReference type="EMBL" id="CAMGYJ010000008">
    <property type="protein sequence ID" value="CAI0455304.1"/>
    <property type="molecule type" value="Genomic_DNA"/>
</dbReference>
<reference evidence="1" key="1">
    <citation type="submission" date="2022-08" db="EMBL/GenBank/DDBJ databases">
        <authorList>
            <person name="Gutierrez-Valencia J."/>
        </authorList>
    </citation>
    <scope>NUCLEOTIDE SEQUENCE</scope>
</reference>
<protein>
    <submittedName>
        <fullName evidence="1">Uncharacterized protein</fullName>
    </submittedName>
</protein>
<gene>
    <name evidence="1" type="ORF">LITE_LOCUS32274</name>
    <name evidence="2" type="ORF">LITE_LOCUS32278</name>
</gene>
<name>A0AAV0N9N1_9ROSI</name>
<dbReference type="EMBL" id="CAMGYJ010000008">
    <property type="protein sequence ID" value="CAI0455287.1"/>
    <property type="molecule type" value="Genomic_DNA"/>
</dbReference>
<accession>A0AAV0N9N1</accession>
<sequence>CNIFVGRRGQWRVQFVHHLHQAKVLHGVDKSFRKREKVPSNYKRCTKIKMSCW</sequence>
<feature type="non-terminal residue" evidence="1">
    <location>
        <position position="1"/>
    </location>
</feature>
<organism evidence="1 3">
    <name type="scientific">Linum tenue</name>
    <dbReference type="NCBI Taxonomy" id="586396"/>
    <lineage>
        <taxon>Eukaryota</taxon>
        <taxon>Viridiplantae</taxon>
        <taxon>Streptophyta</taxon>
        <taxon>Embryophyta</taxon>
        <taxon>Tracheophyta</taxon>
        <taxon>Spermatophyta</taxon>
        <taxon>Magnoliopsida</taxon>
        <taxon>eudicotyledons</taxon>
        <taxon>Gunneridae</taxon>
        <taxon>Pentapetalae</taxon>
        <taxon>rosids</taxon>
        <taxon>fabids</taxon>
        <taxon>Malpighiales</taxon>
        <taxon>Linaceae</taxon>
        <taxon>Linum</taxon>
    </lineage>
</organism>
<evidence type="ECO:0000313" key="2">
    <source>
        <dbReference type="EMBL" id="CAI0455304.1"/>
    </source>
</evidence>
<proteinExistence type="predicted"/>
<dbReference type="AlphaFoldDB" id="A0AAV0N9N1"/>